<feature type="transmembrane region" description="Helical" evidence="8">
    <location>
        <begin position="27"/>
        <end position="47"/>
    </location>
</feature>
<comment type="subcellular location">
    <subcellularLocation>
        <location evidence="1">Cell membrane</location>
        <topology evidence="1">Multi-pass membrane protein</topology>
    </subcellularLocation>
</comment>
<feature type="transmembrane region" description="Helical" evidence="8">
    <location>
        <begin position="53"/>
        <end position="83"/>
    </location>
</feature>
<feature type="transmembrane region" description="Helical" evidence="8">
    <location>
        <begin position="6"/>
        <end position="22"/>
    </location>
</feature>
<keyword evidence="5" id="KW-0133">Cell shape</keyword>
<dbReference type="Proteomes" id="UP000823637">
    <property type="component" value="Unassembled WGS sequence"/>
</dbReference>
<evidence type="ECO:0000256" key="5">
    <source>
        <dbReference type="ARBA" id="ARBA00022960"/>
    </source>
</evidence>
<accession>A0A9D9EFR8</accession>
<comment type="similarity">
    <text evidence="2">Belongs to the MreD family.</text>
</comment>
<keyword evidence="4 8" id="KW-0812">Transmembrane</keyword>
<evidence type="ECO:0000256" key="1">
    <source>
        <dbReference type="ARBA" id="ARBA00004651"/>
    </source>
</evidence>
<keyword evidence="3" id="KW-1003">Cell membrane</keyword>
<gene>
    <name evidence="9" type="primary">mreD</name>
    <name evidence="9" type="ORF">IAC32_01885</name>
</gene>
<organism evidence="9 10">
    <name type="scientific">Candidatus Enterocola intestinipullorum</name>
    <dbReference type="NCBI Taxonomy" id="2840783"/>
    <lineage>
        <taxon>Bacteria</taxon>
        <taxon>Pseudomonadati</taxon>
        <taxon>Bacteroidota</taxon>
        <taxon>Bacteroidia</taxon>
        <taxon>Bacteroidales</taxon>
        <taxon>Candidatus Enterocola</taxon>
    </lineage>
</organism>
<evidence type="ECO:0000256" key="3">
    <source>
        <dbReference type="ARBA" id="ARBA00022475"/>
    </source>
</evidence>
<feature type="transmembrane region" description="Helical" evidence="8">
    <location>
        <begin position="143"/>
        <end position="163"/>
    </location>
</feature>
<keyword evidence="7 8" id="KW-0472">Membrane</keyword>
<dbReference type="AlphaFoldDB" id="A0A9D9EFR8"/>
<dbReference type="GO" id="GO:0005886">
    <property type="term" value="C:plasma membrane"/>
    <property type="evidence" value="ECO:0007669"/>
    <property type="project" value="UniProtKB-SubCell"/>
</dbReference>
<name>A0A9D9EFR8_9BACT</name>
<evidence type="ECO:0000313" key="10">
    <source>
        <dbReference type="Proteomes" id="UP000823637"/>
    </source>
</evidence>
<dbReference type="EMBL" id="JADIMR010000027">
    <property type="protein sequence ID" value="MBO8446482.1"/>
    <property type="molecule type" value="Genomic_DNA"/>
</dbReference>
<feature type="transmembrane region" description="Helical" evidence="8">
    <location>
        <begin position="112"/>
        <end position="131"/>
    </location>
</feature>
<keyword evidence="6 8" id="KW-1133">Transmembrane helix</keyword>
<dbReference type="InterPro" id="IPR007227">
    <property type="entry name" value="Cell_shape_determining_MreD"/>
</dbReference>
<comment type="caution">
    <text evidence="9">The sequence shown here is derived from an EMBL/GenBank/DDBJ whole genome shotgun (WGS) entry which is preliminary data.</text>
</comment>
<evidence type="ECO:0000256" key="4">
    <source>
        <dbReference type="ARBA" id="ARBA00022692"/>
    </source>
</evidence>
<reference evidence="9" key="2">
    <citation type="journal article" date="2021" name="PeerJ">
        <title>Extensive microbial diversity within the chicken gut microbiome revealed by metagenomics and culture.</title>
        <authorList>
            <person name="Gilroy R."/>
            <person name="Ravi A."/>
            <person name="Getino M."/>
            <person name="Pursley I."/>
            <person name="Horton D.L."/>
            <person name="Alikhan N.F."/>
            <person name="Baker D."/>
            <person name="Gharbi K."/>
            <person name="Hall N."/>
            <person name="Watson M."/>
            <person name="Adriaenssens E.M."/>
            <person name="Foster-Nyarko E."/>
            <person name="Jarju S."/>
            <person name="Secka A."/>
            <person name="Antonio M."/>
            <person name="Oren A."/>
            <person name="Chaudhuri R.R."/>
            <person name="La Ragione R."/>
            <person name="Hildebrand F."/>
            <person name="Pallen M.J."/>
        </authorList>
    </citation>
    <scope>NUCLEOTIDE SEQUENCE</scope>
    <source>
        <strain evidence="9">D3-1215</strain>
    </source>
</reference>
<proteinExistence type="inferred from homology"/>
<sequence length="166" mass="19061">MNNFFKYTLLFVIVVLLQVLLFNNMNLFGLVNIYVYLIFLISLPVGMSRDLQMVLAFLLGLCVDVFTNTLGMNIFASVLVAFVRNSLLGRLYNRQELEASVSPSIKTIGRPAFLKFVFFIVLLHHTVLFFLEDPEFKNVGHTLLMILCSVPVSYLFIVCYYLLKKN</sequence>
<dbReference type="GO" id="GO:0008360">
    <property type="term" value="P:regulation of cell shape"/>
    <property type="evidence" value="ECO:0007669"/>
    <property type="project" value="UniProtKB-KW"/>
</dbReference>
<evidence type="ECO:0000256" key="7">
    <source>
        <dbReference type="ARBA" id="ARBA00023136"/>
    </source>
</evidence>
<dbReference type="NCBIfam" id="TIGR03426">
    <property type="entry name" value="shape_MreD"/>
    <property type="match status" value="1"/>
</dbReference>
<evidence type="ECO:0000313" key="9">
    <source>
        <dbReference type="EMBL" id="MBO8446482.1"/>
    </source>
</evidence>
<protein>
    <submittedName>
        <fullName evidence="9">Rod shape-determining protein MreD</fullName>
    </submittedName>
</protein>
<evidence type="ECO:0000256" key="2">
    <source>
        <dbReference type="ARBA" id="ARBA00007776"/>
    </source>
</evidence>
<evidence type="ECO:0000256" key="6">
    <source>
        <dbReference type="ARBA" id="ARBA00022989"/>
    </source>
</evidence>
<evidence type="ECO:0000256" key="8">
    <source>
        <dbReference type="SAM" id="Phobius"/>
    </source>
</evidence>
<reference evidence="9" key="1">
    <citation type="submission" date="2020-10" db="EMBL/GenBank/DDBJ databases">
        <authorList>
            <person name="Gilroy R."/>
        </authorList>
    </citation>
    <scope>NUCLEOTIDE SEQUENCE</scope>
    <source>
        <strain evidence="9">D3-1215</strain>
    </source>
</reference>